<comment type="caution">
    <text evidence="2">The sequence shown here is derived from an EMBL/GenBank/DDBJ whole genome shotgun (WGS) entry which is preliminary data.</text>
</comment>
<protein>
    <recommendedName>
        <fullName evidence="4">DUF4355 domain-containing protein</fullName>
    </recommendedName>
</protein>
<sequence>MDIKHLDNKTVIQDFKQEDKMKRFKLNIQQFAEPGEPKTFTQEEVDKMIETRLKRENEKFEKAKKELERQHNESIEDYEERIKNANLTAEEKHKKEIDKIQKDLDAKNAELTKIKTDEIKKATLTKYKIPEKFLDRISGVTEEEIEASVKGFAEVMGEYVKGLGTNGVPGAMNGGSEDKKYTKEEFSKMTLSERTELFNTNKKLYDELKGE</sequence>
<gene>
    <name evidence="2" type="ORF">HMPREF3221_02481</name>
</gene>
<organism evidence="2 3">
    <name type="scientific">Fusobacterium nucleatum</name>
    <dbReference type="NCBI Taxonomy" id="851"/>
    <lineage>
        <taxon>Bacteria</taxon>
        <taxon>Fusobacteriati</taxon>
        <taxon>Fusobacteriota</taxon>
        <taxon>Fusobacteriia</taxon>
        <taxon>Fusobacteriales</taxon>
        <taxon>Fusobacteriaceae</taxon>
        <taxon>Fusobacterium</taxon>
    </lineage>
</organism>
<evidence type="ECO:0000313" key="3">
    <source>
        <dbReference type="Proteomes" id="UP000070401"/>
    </source>
</evidence>
<dbReference type="PATRIC" id="fig|851.8.peg.2515"/>
<dbReference type="Pfam" id="PF14265">
    <property type="entry name" value="DUF4355"/>
    <property type="match status" value="1"/>
</dbReference>
<reference evidence="3" key="1">
    <citation type="submission" date="2016-01" db="EMBL/GenBank/DDBJ databases">
        <authorList>
            <person name="Mitreva M."/>
            <person name="Pepin K.H."/>
            <person name="Mihindukulasuriya K.A."/>
            <person name="Fulton R."/>
            <person name="Fronick C."/>
            <person name="O'Laughlin M."/>
            <person name="Miner T."/>
            <person name="Herter B."/>
            <person name="Rosa B.A."/>
            <person name="Cordes M."/>
            <person name="Tomlinson C."/>
            <person name="Wollam A."/>
            <person name="Palsikar V.B."/>
            <person name="Mardis E.R."/>
            <person name="Wilson R.K."/>
        </authorList>
    </citation>
    <scope>NUCLEOTIDE SEQUENCE [LARGE SCALE GENOMIC DNA]</scope>
    <source>
        <strain evidence="3">MJR7757B</strain>
    </source>
</reference>
<evidence type="ECO:0000256" key="1">
    <source>
        <dbReference type="SAM" id="Coils"/>
    </source>
</evidence>
<evidence type="ECO:0008006" key="4">
    <source>
        <dbReference type="Google" id="ProtNLM"/>
    </source>
</evidence>
<accession>A0A133N9K0</accession>
<keyword evidence="1" id="KW-0175">Coiled coil</keyword>
<dbReference type="AlphaFoldDB" id="A0A133N9K0"/>
<keyword evidence="3" id="KW-1185">Reference proteome</keyword>
<dbReference type="EMBL" id="LRPY01000294">
    <property type="protein sequence ID" value="KXA12960.1"/>
    <property type="molecule type" value="Genomic_DNA"/>
</dbReference>
<proteinExistence type="predicted"/>
<evidence type="ECO:0000313" key="2">
    <source>
        <dbReference type="EMBL" id="KXA12960.1"/>
    </source>
</evidence>
<feature type="coiled-coil region" evidence="1">
    <location>
        <begin position="50"/>
        <end position="117"/>
    </location>
</feature>
<dbReference type="Proteomes" id="UP000070401">
    <property type="component" value="Unassembled WGS sequence"/>
</dbReference>
<name>A0A133N9K0_FUSNU</name>
<dbReference type="InterPro" id="IPR025580">
    <property type="entry name" value="Gp46"/>
</dbReference>